<proteinExistence type="predicted"/>
<keyword evidence="5" id="KW-0862">Zinc</keyword>
<dbReference type="PANTHER" id="PTHR35617:SF3">
    <property type="entry name" value="CORE-BINDING (CB) DOMAIN-CONTAINING PROTEIN"/>
    <property type="match status" value="1"/>
</dbReference>
<keyword evidence="6" id="KW-0238">DNA-binding</keyword>
<evidence type="ECO:0000256" key="2">
    <source>
        <dbReference type="ARBA" id="ARBA00022723"/>
    </source>
</evidence>
<evidence type="ECO:0000256" key="1">
    <source>
        <dbReference type="ARBA" id="ARBA00004123"/>
    </source>
</evidence>
<organism evidence="10 11">
    <name type="scientific">Mugilogobius chulae</name>
    <name type="common">yellowstripe goby</name>
    <dbReference type="NCBI Taxonomy" id="88201"/>
    <lineage>
        <taxon>Eukaryota</taxon>
        <taxon>Metazoa</taxon>
        <taxon>Chordata</taxon>
        <taxon>Craniata</taxon>
        <taxon>Vertebrata</taxon>
        <taxon>Euteleostomi</taxon>
        <taxon>Actinopterygii</taxon>
        <taxon>Neopterygii</taxon>
        <taxon>Teleostei</taxon>
        <taxon>Neoteleostei</taxon>
        <taxon>Acanthomorphata</taxon>
        <taxon>Gobiaria</taxon>
        <taxon>Gobiiformes</taxon>
        <taxon>Gobioidei</taxon>
        <taxon>Gobiidae</taxon>
        <taxon>Gobionellinae</taxon>
        <taxon>Mugilogobius</taxon>
    </lineage>
</organism>
<dbReference type="Proteomes" id="UP001460270">
    <property type="component" value="Unassembled WGS sequence"/>
</dbReference>
<reference evidence="11" key="1">
    <citation type="submission" date="2024-04" db="EMBL/GenBank/DDBJ databases">
        <title>Salinicola lusitanus LLJ914,a marine bacterium isolated from the Okinawa Trough.</title>
        <authorList>
            <person name="Li J."/>
        </authorList>
    </citation>
    <scope>NUCLEOTIDE SEQUENCE [LARGE SCALE GENOMIC DNA]</scope>
</reference>
<dbReference type="GO" id="GO:0005634">
    <property type="term" value="C:nucleus"/>
    <property type="evidence" value="ECO:0007669"/>
    <property type="project" value="UniProtKB-SubCell"/>
</dbReference>
<sequence>MDQVDVKWVSLKTAFLLAMASGKRVSELHALSISETCLRWNADGSGVTLWPDASFLPKVVSTVGSTQPLQLARFEAGVSNNTLCPVRALEVYTWVTTSIRRSDRLFVCYAGPRRGQASLSNAWLIGLLRLFTSPMFPRIVSLQWESTKSISGMGFTCDQCGKTWRYASNFKQHYRTHTGEKPYKRTKEPWNSPINYCITTDLQSPPTE</sequence>
<dbReference type="SUPFAM" id="SSF57667">
    <property type="entry name" value="beta-beta-alpha zinc fingers"/>
    <property type="match status" value="1"/>
</dbReference>
<dbReference type="AlphaFoldDB" id="A0AAW0MPI9"/>
<evidence type="ECO:0000256" key="4">
    <source>
        <dbReference type="ARBA" id="ARBA00022771"/>
    </source>
</evidence>
<keyword evidence="2" id="KW-0479">Metal-binding</keyword>
<dbReference type="PANTHER" id="PTHR35617">
    <property type="entry name" value="PHAGE_INTEGRASE DOMAIN-CONTAINING PROTEIN"/>
    <property type="match status" value="1"/>
</dbReference>
<dbReference type="PROSITE" id="PS50157">
    <property type="entry name" value="ZINC_FINGER_C2H2_2"/>
    <property type="match status" value="1"/>
</dbReference>
<evidence type="ECO:0000259" key="9">
    <source>
        <dbReference type="PROSITE" id="PS50157"/>
    </source>
</evidence>
<evidence type="ECO:0000256" key="3">
    <source>
        <dbReference type="ARBA" id="ARBA00022737"/>
    </source>
</evidence>
<dbReference type="InterPro" id="IPR013087">
    <property type="entry name" value="Znf_C2H2_type"/>
</dbReference>
<keyword evidence="4 8" id="KW-0863">Zinc-finger</keyword>
<keyword evidence="11" id="KW-1185">Reference proteome</keyword>
<protein>
    <recommendedName>
        <fullName evidence="9">C2H2-type domain-containing protein</fullName>
    </recommendedName>
</protein>
<keyword evidence="7" id="KW-0539">Nucleus</keyword>
<gene>
    <name evidence="10" type="ORF">WMY93_030948</name>
</gene>
<keyword evidence="3" id="KW-0677">Repeat</keyword>
<evidence type="ECO:0000313" key="10">
    <source>
        <dbReference type="EMBL" id="KAK7878709.1"/>
    </source>
</evidence>
<feature type="domain" description="C2H2-type" evidence="9">
    <location>
        <begin position="155"/>
        <end position="182"/>
    </location>
</feature>
<evidence type="ECO:0000256" key="5">
    <source>
        <dbReference type="ARBA" id="ARBA00022833"/>
    </source>
</evidence>
<dbReference type="Gene3D" id="3.30.160.60">
    <property type="entry name" value="Classic Zinc Finger"/>
    <property type="match status" value="1"/>
</dbReference>
<dbReference type="PROSITE" id="PS00028">
    <property type="entry name" value="ZINC_FINGER_C2H2_1"/>
    <property type="match status" value="1"/>
</dbReference>
<evidence type="ECO:0000256" key="7">
    <source>
        <dbReference type="ARBA" id="ARBA00023242"/>
    </source>
</evidence>
<evidence type="ECO:0000256" key="6">
    <source>
        <dbReference type="ARBA" id="ARBA00023125"/>
    </source>
</evidence>
<name>A0AAW0MPI9_9GOBI</name>
<dbReference type="InterPro" id="IPR036236">
    <property type="entry name" value="Znf_C2H2_sf"/>
</dbReference>
<evidence type="ECO:0000256" key="8">
    <source>
        <dbReference type="PROSITE-ProRule" id="PRU00042"/>
    </source>
</evidence>
<evidence type="ECO:0000313" key="11">
    <source>
        <dbReference type="Proteomes" id="UP001460270"/>
    </source>
</evidence>
<dbReference type="GO" id="GO:0008270">
    <property type="term" value="F:zinc ion binding"/>
    <property type="evidence" value="ECO:0007669"/>
    <property type="project" value="UniProtKB-KW"/>
</dbReference>
<dbReference type="EMBL" id="JBBPFD010000489">
    <property type="protein sequence ID" value="KAK7878709.1"/>
    <property type="molecule type" value="Genomic_DNA"/>
</dbReference>
<comment type="caution">
    <text evidence="10">The sequence shown here is derived from an EMBL/GenBank/DDBJ whole genome shotgun (WGS) entry which is preliminary data.</text>
</comment>
<dbReference type="FunFam" id="3.30.160.60:FF:001450">
    <property type="entry name" value="zinc finger protein 774"/>
    <property type="match status" value="1"/>
</dbReference>
<dbReference type="GO" id="GO:0003677">
    <property type="term" value="F:DNA binding"/>
    <property type="evidence" value="ECO:0007669"/>
    <property type="project" value="UniProtKB-KW"/>
</dbReference>
<accession>A0AAW0MPI9</accession>
<comment type="subcellular location">
    <subcellularLocation>
        <location evidence="1">Nucleus</location>
    </subcellularLocation>
</comment>